<evidence type="ECO:0000313" key="2">
    <source>
        <dbReference type="Proteomes" id="UP000265703"/>
    </source>
</evidence>
<dbReference type="Proteomes" id="UP000265703">
    <property type="component" value="Unassembled WGS sequence"/>
</dbReference>
<reference evidence="1 2" key="1">
    <citation type="submission" date="2018-06" db="EMBL/GenBank/DDBJ databases">
        <title>Comparative genomics reveals the genomic features of Rhizophagus irregularis, R. cerebriforme, R. diaphanum and Gigaspora rosea, and their symbiotic lifestyle signature.</title>
        <authorList>
            <person name="Morin E."/>
            <person name="San Clemente H."/>
            <person name="Chen E.C.H."/>
            <person name="De La Providencia I."/>
            <person name="Hainaut M."/>
            <person name="Kuo A."/>
            <person name="Kohler A."/>
            <person name="Murat C."/>
            <person name="Tang N."/>
            <person name="Roy S."/>
            <person name="Loubradou J."/>
            <person name="Henrissat B."/>
            <person name="Grigoriev I.V."/>
            <person name="Corradi N."/>
            <person name="Roux C."/>
            <person name="Martin F.M."/>
        </authorList>
    </citation>
    <scope>NUCLEOTIDE SEQUENCE [LARGE SCALE GENOMIC DNA]</scope>
    <source>
        <strain evidence="1 2">DAOM 227022</strain>
    </source>
</reference>
<sequence>MKKFKKLSLNKRLRFKLFGLCGECFQPCTGVDYCYYCESKRYNFKYVEFKRYIKRKKPFNFKMKKFEELSSNERSQFKKFGLCHKCFQPCTGAYSCNDCESKIYNFKYDIEFKKYKENNELEKPFDFKMKKFEELSPNERSRFKKFGLCHECFQPYTVPEWCYYCDMERPYNNKYDAEFQKYKGKSEFELIDFKMKKIEELSLNERLRFRQFGLCGECFQPYTESEWCDDCDTKRFNNKYDAVFQKYKGKSEFEPIDFKMKKFEELSLNERLRFKQFGLCGECFQPYTEAEWCNDCDTISFLEESETIGYYKSLSMLRWDNEKKDFKRFWFCHNCKQIKTEHNSCYNCLVANYSKCKKCGRPYTPEESYEEWCDICDTNQFLKISKATIGYFKQPTELSKKYKLRLEKYRELCFDCEEPNTGWAWCNKCDPGRFLREGKTSGNTEMDKLIHESQPLHPEAVYSSRSFNFPHLPKPRNSIGVQIENQKVSDAELVKCFFVDNIEEFQSIYLKILFYICII</sequence>
<proteinExistence type="predicted"/>
<gene>
    <name evidence="1" type="ORF">C1645_809913</name>
</gene>
<dbReference type="OrthoDB" id="2458880at2759"/>
<dbReference type="AlphaFoldDB" id="A0A397SG69"/>
<organism evidence="1 2">
    <name type="scientific">Glomus cerebriforme</name>
    <dbReference type="NCBI Taxonomy" id="658196"/>
    <lineage>
        <taxon>Eukaryota</taxon>
        <taxon>Fungi</taxon>
        <taxon>Fungi incertae sedis</taxon>
        <taxon>Mucoromycota</taxon>
        <taxon>Glomeromycotina</taxon>
        <taxon>Glomeromycetes</taxon>
        <taxon>Glomerales</taxon>
        <taxon>Glomeraceae</taxon>
        <taxon>Glomus</taxon>
    </lineage>
</organism>
<name>A0A397SG69_9GLOM</name>
<comment type="caution">
    <text evidence="1">The sequence shown here is derived from an EMBL/GenBank/DDBJ whole genome shotgun (WGS) entry which is preliminary data.</text>
</comment>
<keyword evidence="2" id="KW-1185">Reference proteome</keyword>
<evidence type="ECO:0008006" key="3">
    <source>
        <dbReference type="Google" id="ProtNLM"/>
    </source>
</evidence>
<dbReference type="EMBL" id="QKYT01000747">
    <property type="protein sequence ID" value="RIA81761.1"/>
    <property type="molecule type" value="Genomic_DNA"/>
</dbReference>
<evidence type="ECO:0000313" key="1">
    <source>
        <dbReference type="EMBL" id="RIA81761.1"/>
    </source>
</evidence>
<protein>
    <recommendedName>
        <fullName evidence="3">Zinc-ribbon domain-containing protein</fullName>
    </recommendedName>
</protein>
<accession>A0A397SG69</accession>